<reference evidence="1" key="1">
    <citation type="journal article" date="2015" name="Nature">
        <title>Complex archaea that bridge the gap between prokaryotes and eukaryotes.</title>
        <authorList>
            <person name="Spang A."/>
            <person name="Saw J.H."/>
            <person name="Jorgensen S.L."/>
            <person name="Zaremba-Niedzwiedzka K."/>
            <person name="Martijn J."/>
            <person name="Lind A.E."/>
            <person name="van Eijk R."/>
            <person name="Schleper C."/>
            <person name="Guy L."/>
            <person name="Ettema T.J."/>
        </authorList>
    </citation>
    <scope>NUCLEOTIDE SEQUENCE</scope>
</reference>
<dbReference type="EMBL" id="LAZR01030352">
    <property type="protein sequence ID" value="KKL56860.1"/>
    <property type="molecule type" value="Genomic_DNA"/>
</dbReference>
<feature type="non-terminal residue" evidence="1">
    <location>
        <position position="1"/>
    </location>
</feature>
<organism evidence="1">
    <name type="scientific">marine sediment metagenome</name>
    <dbReference type="NCBI Taxonomy" id="412755"/>
    <lineage>
        <taxon>unclassified sequences</taxon>
        <taxon>metagenomes</taxon>
        <taxon>ecological metagenomes</taxon>
    </lineage>
</organism>
<evidence type="ECO:0008006" key="2">
    <source>
        <dbReference type="Google" id="ProtNLM"/>
    </source>
</evidence>
<comment type="caution">
    <text evidence="1">The sequence shown here is derived from an EMBL/GenBank/DDBJ whole genome shotgun (WGS) entry which is preliminary data.</text>
</comment>
<sequence>IRFWTQEQNNPDKAAGTLNKFDRRWLHFYRTEERGEKGTYLICDKCKIEVPLHAIPLYGMADVAGFGETKLMKKGARNALLIGGQPVDMIQKFVVFTWAMRLKKPSTFREELYKAHKKYNPKTWRIDDKGVGSTMYGDILEEIPKKCPRMNISPLPHDTKKDIKDSDIQGLIEPISSGQVHLHESMTDLISEMMQYPHGLTKDLIDMLAKLNRLYWMRTKMVDVDKYAEESHSWSVTSRSPTTGY</sequence>
<protein>
    <recommendedName>
        <fullName evidence="2">Terminase large subunit gp17-like C-terminal domain-containing protein</fullName>
    </recommendedName>
</protein>
<evidence type="ECO:0000313" key="1">
    <source>
        <dbReference type="EMBL" id="KKL56860.1"/>
    </source>
</evidence>
<accession>A0A0F9FHZ6</accession>
<gene>
    <name evidence="1" type="ORF">LCGC14_2241220</name>
</gene>
<name>A0A0F9FHZ6_9ZZZZ</name>
<proteinExistence type="predicted"/>
<dbReference type="Gene3D" id="3.30.420.240">
    <property type="match status" value="1"/>
</dbReference>
<dbReference type="AlphaFoldDB" id="A0A0F9FHZ6"/>